<evidence type="ECO:0000256" key="5">
    <source>
        <dbReference type="PIRSR" id="PIRSR000699-1"/>
    </source>
</evidence>
<evidence type="ECO:0000256" key="2">
    <source>
        <dbReference type="ARBA" id="ARBA00022597"/>
    </source>
</evidence>
<keyword evidence="2" id="KW-0762">Sugar transport</keyword>
<comment type="cofactor">
    <cofactor evidence="6">
        <name>Mg(2+)</name>
        <dbReference type="ChEBI" id="CHEBI:18420"/>
    </cofactor>
    <text evidence="6">Binds 1 Mg(2+) ion per trimer.</text>
</comment>
<dbReference type="SUPFAM" id="SSF46973">
    <property type="entry name" value="Enzyme IIa from lactose specific PTS, IIa-lac"/>
    <property type="match status" value="1"/>
</dbReference>
<organism evidence="8 9">
    <name type="scientific">Ewingella americana</name>
    <dbReference type="NCBI Taxonomy" id="41202"/>
    <lineage>
        <taxon>Bacteria</taxon>
        <taxon>Pseudomonadati</taxon>
        <taxon>Pseudomonadota</taxon>
        <taxon>Gammaproteobacteria</taxon>
        <taxon>Enterobacterales</taxon>
        <taxon>Yersiniaceae</taxon>
        <taxon>Ewingella</taxon>
    </lineage>
</organism>
<proteinExistence type="predicted"/>
<reference evidence="8 9" key="1">
    <citation type="journal article" date="2019" name="Environ. Microbiol.">
        <title>Species interactions and distinct microbial communities in high Arctic permafrost affected cryosols are associated with the CH4 and CO2 gas fluxes.</title>
        <authorList>
            <person name="Altshuler I."/>
            <person name="Hamel J."/>
            <person name="Turney S."/>
            <person name="Magnuson E."/>
            <person name="Levesque R."/>
            <person name="Greer C."/>
            <person name="Whyte L.G."/>
        </authorList>
    </citation>
    <scope>NUCLEOTIDE SEQUENCE [LARGE SCALE GENOMIC DNA]</scope>
    <source>
        <strain evidence="8 9">E4</strain>
    </source>
</reference>
<dbReference type="EMBL" id="RCZD01000002">
    <property type="protein sequence ID" value="TPG64354.1"/>
    <property type="molecule type" value="Genomic_DNA"/>
</dbReference>
<dbReference type="InterPro" id="IPR003188">
    <property type="entry name" value="PTS_IIA_lac/cel"/>
</dbReference>
<keyword evidence="4" id="KW-0598">Phosphotransferase system</keyword>
<keyword evidence="9" id="KW-1185">Reference proteome</keyword>
<evidence type="ECO:0000256" key="4">
    <source>
        <dbReference type="ARBA" id="ARBA00022683"/>
    </source>
</evidence>
<dbReference type="GO" id="GO:0046872">
    <property type="term" value="F:metal ion binding"/>
    <property type="evidence" value="ECO:0007669"/>
    <property type="project" value="UniProtKB-KW"/>
</dbReference>
<comment type="caution">
    <text evidence="8">The sequence shown here is derived from an EMBL/GenBank/DDBJ whole genome shotgun (WGS) entry which is preliminary data.</text>
</comment>
<keyword evidence="3" id="KW-0808">Transferase</keyword>
<evidence type="ECO:0000313" key="9">
    <source>
        <dbReference type="Proteomes" id="UP000317663"/>
    </source>
</evidence>
<dbReference type="CDD" id="cd00215">
    <property type="entry name" value="PTS_IIA_lac"/>
    <property type="match status" value="1"/>
</dbReference>
<sequence>MDMETTVMELIIYSGESRSCAMEALQAARKKEWQQAEALLVQSTQAGKRAHQIQTELIGADEGCGKIPVNLIMVHAQDHLMNSLLCREMAEEIIYLHKEIDSLRQSR</sequence>
<accession>A0A502GR43</accession>
<dbReference type="PANTHER" id="PTHR34382">
    <property type="entry name" value="PTS SYSTEM N,N'-DIACETYLCHITOBIOSE-SPECIFIC EIIA COMPONENT"/>
    <property type="match status" value="1"/>
</dbReference>
<feature type="binding site" evidence="6">
    <location>
        <position position="78"/>
    </location>
    <ligand>
        <name>Mg(2+)</name>
        <dbReference type="ChEBI" id="CHEBI:18420"/>
        <note>ligand shared between all trimeric partners</note>
    </ligand>
</feature>
<dbReference type="PANTHER" id="PTHR34382:SF7">
    <property type="entry name" value="PTS SYSTEM N,N'-DIACETYLCHITOBIOSE-SPECIFIC EIIA COMPONENT"/>
    <property type="match status" value="1"/>
</dbReference>
<dbReference type="InterPro" id="IPR036542">
    <property type="entry name" value="PTS_IIA_lac/cel_sf"/>
</dbReference>
<evidence type="ECO:0000256" key="6">
    <source>
        <dbReference type="PIRSR" id="PIRSR000699-2"/>
    </source>
</evidence>
<evidence type="ECO:0000313" key="8">
    <source>
        <dbReference type="EMBL" id="TPG64354.1"/>
    </source>
</evidence>
<keyword evidence="6" id="KW-0460">Magnesium</keyword>
<protein>
    <submittedName>
        <fullName evidence="8">PTS lactose/cellobiose transporter subunit IIA</fullName>
    </submittedName>
</protein>
<dbReference type="Proteomes" id="UP000317663">
    <property type="component" value="Unassembled WGS sequence"/>
</dbReference>
<feature type="active site" description="Tele-phosphohistidine intermediate" evidence="5">
    <location>
        <position position="75"/>
    </location>
</feature>
<dbReference type="AlphaFoldDB" id="A0A502GR43"/>
<dbReference type="Gene3D" id="1.20.58.80">
    <property type="entry name" value="Phosphotransferase system, lactose/cellobiose-type IIA subunit"/>
    <property type="match status" value="1"/>
</dbReference>
<dbReference type="RefSeq" id="WP_140470863.1">
    <property type="nucleotide sequence ID" value="NZ_RCZD01000002.1"/>
</dbReference>
<dbReference type="GO" id="GO:0009401">
    <property type="term" value="P:phosphoenolpyruvate-dependent sugar phosphotransferase system"/>
    <property type="evidence" value="ECO:0007669"/>
    <property type="project" value="UniProtKB-KW"/>
</dbReference>
<feature type="modified residue" description="Phosphohistidine; by HPr" evidence="7">
    <location>
        <position position="75"/>
    </location>
</feature>
<keyword evidence="6" id="KW-0479">Metal-binding</keyword>
<dbReference type="PROSITE" id="PS51095">
    <property type="entry name" value="PTS_EIIA_TYPE_3"/>
    <property type="match status" value="1"/>
</dbReference>
<dbReference type="PIRSF" id="PIRSF000699">
    <property type="entry name" value="PTS_IILac_III"/>
    <property type="match status" value="1"/>
</dbReference>
<dbReference type="GO" id="GO:0016740">
    <property type="term" value="F:transferase activity"/>
    <property type="evidence" value="ECO:0007669"/>
    <property type="project" value="UniProtKB-KW"/>
</dbReference>
<gene>
    <name evidence="8" type="ORF">EAH77_04160</name>
</gene>
<evidence type="ECO:0000256" key="1">
    <source>
        <dbReference type="ARBA" id="ARBA00022448"/>
    </source>
</evidence>
<evidence type="ECO:0000256" key="3">
    <source>
        <dbReference type="ARBA" id="ARBA00022679"/>
    </source>
</evidence>
<evidence type="ECO:0000256" key="7">
    <source>
        <dbReference type="PROSITE-ProRule" id="PRU00418"/>
    </source>
</evidence>
<dbReference type="OrthoDB" id="350602at2"/>
<name>A0A502GR43_9GAMM</name>
<keyword evidence="1" id="KW-0813">Transport</keyword>
<dbReference type="Pfam" id="PF02255">
    <property type="entry name" value="PTS_IIA"/>
    <property type="match status" value="1"/>
</dbReference>